<evidence type="ECO:0000313" key="5">
    <source>
        <dbReference type="EMBL" id="BAL95541.1"/>
    </source>
</evidence>
<evidence type="ECO:0000256" key="2">
    <source>
        <dbReference type="SAM" id="SignalP"/>
    </source>
</evidence>
<accession>I0HRA4</accession>
<evidence type="ECO:0000259" key="3">
    <source>
        <dbReference type="Pfam" id="PF05901"/>
    </source>
</evidence>
<protein>
    <submittedName>
        <fullName evidence="5">Uncharacterized protein</fullName>
    </submittedName>
</protein>
<feature type="domain" description="DUF4124" evidence="4">
    <location>
        <begin position="15"/>
        <end position="68"/>
    </location>
</feature>
<dbReference type="HOGENOM" id="CLU_156586_0_0_4"/>
<evidence type="ECO:0000313" key="6">
    <source>
        <dbReference type="Proteomes" id="UP000007883"/>
    </source>
</evidence>
<dbReference type="AlphaFoldDB" id="I0HRA4"/>
<gene>
    <name evidence="5" type="ordered locus">RGE_22000</name>
</gene>
<name>I0HRA4_RUBGI</name>
<dbReference type="KEGG" id="rge:RGE_22000"/>
<feature type="domain" description="Excalibur calcium-binding" evidence="3">
    <location>
        <begin position="95"/>
        <end position="129"/>
    </location>
</feature>
<keyword evidence="2" id="KW-0732">Signal</keyword>
<feature type="region of interest" description="Disordered" evidence="1">
    <location>
        <begin position="60"/>
        <end position="94"/>
    </location>
</feature>
<dbReference type="Proteomes" id="UP000007883">
    <property type="component" value="Chromosome"/>
</dbReference>
<dbReference type="InterPro" id="IPR025392">
    <property type="entry name" value="DUF4124"/>
</dbReference>
<dbReference type="Pfam" id="PF13511">
    <property type="entry name" value="DUF4124"/>
    <property type="match status" value="1"/>
</dbReference>
<reference evidence="5 6" key="1">
    <citation type="journal article" date="2012" name="J. Bacteriol.">
        <title>Complete genome sequence of phototrophic betaproteobacterium Rubrivivax gelatinosus IL144.</title>
        <authorList>
            <person name="Nagashima S."/>
            <person name="Kamimura A."/>
            <person name="Shimizu T."/>
            <person name="Nakamura-isaki S."/>
            <person name="Aono E."/>
            <person name="Sakamoto K."/>
            <person name="Ichikawa N."/>
            <person name="Nakazawa H."/>
            <person name="Sekine M."/>
            <person name="Yamazaki S."/>
            <person name="Fujita N."/>
            <person name="Shimada K."/>
            <person name="Hanada S."/>
            <person name="Nagashima K.V.P."/>
        </authorList>
    </citation>
    <scope>NUCLEOTIDE SEQUENCE [LARGE SCALE GENOMIC DNA]</scope>
    <source>
        <strain evidence="6">NBRC 100245 / IL144</strain>
    </source>
</reference>
<dbReference type="InterPro" id="IPR008613">
    <property type="entry name" value="Excalibur_Ca-bd_domain"/>
</dbReference>
<proteinExistence type="predicted"/>
<dbReference type="PATRIC" id="fig|983917.3.peg.2128"/>
<organism evidence="5 6">
    <name type="scientific">Rubrivivax gelatinosus (strain NBRC 100245 / IL144)</name>
    <dbReference type="NCBI Taxonomy" id="983917"/>
    <lineage>
        <taxon>Bacteria</taxon>
        <taxon>Pseudomonadati</taxon>
        <taxon>Pseudomonadota</taxon>
        <taxon>Betaproteobacteria</taxon>
        <taxon>Burkholderiales</taxon>
        <taxon>Sphaerotilaceae</taxon>
        <taxon>Rubrivivax</taxon>
    </lineage>
</organism>
<dbReference type="eggNOG" id="COG1278">
    <property type="taxonomic scope" value="Bacteria"/>
</dbReference>
<feature type="signal peptide" evidence="2">
    <location>
        <begin position="1"/>
        <end position="24"/>
    </location>
</feature>
<sequence>MVPSWLCLVVAAVTLLMAAPAADAASMNKCVINGTVTFQQAPCPSTQPRKDPTLEELNAAEKARRAAAASAAASDRRGTAPMPAATSSRFSCDGRTRCTQMHSCEEAKFFIAHCPNTEMDGDHDGIPCEQQWCH</sequence>
<evidence type="ECO:0000259" key="4">
    <source>
        <dbReference type="Pfam" id="PF13511"/>
    </source>
</evidence>
<keyword evidence="6" id="KW-1185">Reference proteome</keyword>
<dbReference type="Pfam" id="PF05901">
    <property type="entry name" value="Excalibur"/>
    <property type="match status" value="1"/>
</dbReference>
<feature type="chain" id="PRO_5003629159" evidence="2">
    <location>
        <begin position="25"/>
        <end position="134"/>
    </location>
</feature>
<dbReference type="STRING" id="983917.RGE_22000"/>
<evidence type="ECO:0000256" key="1">
    <source>
        <dbReference type="SAM" id="MobiDB-lite"/>
    </source>
</evidence>
<dbReference type="EMBL" id="AP012320">
    <property type="protein sequence ID" value="BAL95541.1"/>
    <property type="molecule type" value="Genomic_DNA"/>
</dbReference>